<protein>
    <submittedName>
        <fullName evidence="1">Uncharacterized protein</fullName>
    </submittedName>
</protein>
<dbReference type="Proteomes" id="UP000561726">
    <property type="component" value="Unassembled WGS sequence"/>
</dbReference>
<accession>A0A7W9E4R7</accession>
<dbReference type="AlphaFoldDB" id="A0A7W9E4R7"/>
<evidence type="ECO:0000313" key="2">
    <source>
        <dbReference type="Proteomes" id="UP000561726"/>
    </source>
</evidence>
<reference evidence="1 2" key="1">
    <citation type="submission" date="2020-08" db="EMBL/GenBank/DDBJ databases">
        <title>Sequencing the genomes of 1000 actinobacteria strains.</title>
        <authorList>
            <person name="Klenk H.-P."/>
        </authorList>
    </citation>
    <scope>NUCLEOTIDE SEQUENCE [LARGE SCALE GENOMIC DNA]</scope>
    <source>
        <strain evidence="1 2">DSM 21065</strain>
    </source>
</reference>
<organism evidence="1 2">
    <name type="scientific">Cryobacterium roopkundense</name>
    <dbReference type="NCBI Taxonomy" id="1001240"/>
    <lineage>
        <taxon>Bacteria</taxon>
        <taxon>Bacillati</taxon>
        <taxon>Actinomycetota</taxon>
        <taxon>Actinomycetes</taxon>
        <taxon>Micrococcales</taxon>
        <taxon>Microbacteriaceae</taxon>
        <taxon>Cryobacterium</taxon>
    </lineage>
</organism>
<name>A0A7W9E4R7_9MICO</name>
<gene>
    <name evidence="1" type="ORF">BJ997_001748</name>
</gene>
<evidence type="ECO:0000313" key="1">
    <source>
        <dbReference type="EMBL" id="MBB5641200.1"/>
    </source>
</evidence>
<dbReference type="RefSeq" id="WP_183323371.1">
    <property type="nucleotide sequence ID" value="NZ_JACHBQ010000001.1"/>
</dbReference>
<dbReference type="EMBL" id="JACHBQ010000001">
    <property type="protein sequence ID" value="MBB5641200.1"/>
    <property type="molecule type" value="Genomic_DNA"/>
</dbReference>
<proteinExistence type="predicted"/>
<sequence length="83" mass="9257">MVEQMEPDRGDARLRTLAQELGDKACPVCARPMREHFIDHSTRNAVLNCPVPHPGAWDRDAFEPVNELGMVIHARPNSTPSTP</sequence>
<comment type="caution">
    <text evidence="1">The sequence shown here is derived from an EMBL/GenBank/DDBJ whole genome shotgun (WGS) entry which is preliminary data.</text>
</comment>